<feature type="domain" description="RNase H type-1" evidence="1">
    <location>
        <begin position="98"/>
        <end position="211"/>
    </location>
</feature>
<dbReference type="CDD" id="cd06222">
    <property type="entry name" value="RNase_H_like"/>
    <property type="match status" value="1"/>
</dbReference>
<keyword evidence="3" id="KW-1185">Reference proteome</keyword>
<dbReference type="InterPro" id="IPR044730">
    <property type="entry name" value="RNase_H-like_dom_plant"/>
</dbReference>
<gene>
    <name evidence="2" type="ORF">M5K25_012969</name>
</gene>
<evidence type="ECO:0000313" key="2">
    <source>
        <dbReference type="EMBL" id="KAL0917868.1"/>
    </source>
</evidence>
<dbReference type="Proteomes" id="UP001552299">
    <property type="component" value="Unassembled WGS sequence"/>
</dbReference>
<proteinExistence type="predicted"/>
<accession>A0ABD0UYR5</accession>
<dbReference type="PANTHER" id="PTHR47723">
    <property type="entry name" value="OS05G0353850 PROTEIN"/>
    <property type="match status" value="1"/>
</dbReference>
<organism evidence="2 3">
    <name type="scientific">Dendrobium thyrsiflorum</name>
    <name type="common">Pinecone-like raceme dendrobium</name>
    <name type="synonym">Orchid</name>
    <dbReference type="NCBI Taxonomy" id="117978"/>
    <lineage>
        <taxon>Eukaryota</taxon>
        <taxon>Viridiplantae</taxon>
        <taxon>Streptophyta</taxon>
        <taxon>Embryophyta</taxon>
        <taxon>Tracheophyta</taxon>
        <taxon>Spermatophyta</taxon>
        <taxon>Magnoliopsida</taxon>
        <taxon>Liliopsida</taxon>
        <taxon>Asparagales</taxon>
        <taxon>Orchidaceae</taxon>
        <taxon>Epidendroideae</taxon>
        <taxon>Malaxideae</taxon>
        <taxon>Dendrobiinae</taxon>
        <taxon>Dendrobium</taxon>
    </lineage>
</organism>
<dbReference type="EMBL" id="JANQDX010000010">
    <property type="protein sequence ID" value="KAL0917868.1"/>
    <property type="molecule type" value="Genomic_DNA"/>
</dbReference>
<dbReference type="InterPro" id="IPR002156">
    <property type="entry name" value="RNaseH_domain"/>
</dbReference>
<dbReference type="Gene3D" id="3.30.420.10">
    <property type="entry name" value="Ribonuclease H-like superfamily/Ribonuclease H"/>
    <property type="match status" value="1"/>
</dbReference>
<dbReference type="InterPro" id="IPR012337">
    <property type="entry name" value="RNaseH-like_sf"/>
</dbReference>
<protein>
    <recommendedName>
        <fullName evidence="1">RNase H type-1 domain-containing protein</fullName>
    </recommendedName>
</protein>
<dbReference type="PANTHER" id="PTHR47723:SF19">
    <property type="entry name" value="POLYNUCLEOTIDYL TRANSFERASE, RIBONUCLEASE H-LIKE SUPERFAMILY PROTEIN"/>
    <property type="match status" value="1"/>
</dbReference>
<dbReference type="InterPro" id="IPR036397">
    <property type="entry name" value="RNaseH_sf"/>
</dbReference>
<comment type="caution">
    <text evidence="2">The sequence shown here is derived from an EMBL/GenBank/DDBJ whole genome shotgun (WGS) entry which is preliminary data.</text>
</comment>
<reference evidence="2 3" key="1">
    <citation type="journal article" date="2024" name="Plant Biotechnol. J.">
        <title>Dendrobium thyrsiflorum genome and its molecular insights into genes involved in important horticultural traits.</title>
        <authorList>
            <person name="Chen B."/>
            <person name="Wang J.Y."/>
            <person name="Zheng P.J."/>
            <person name="Li K.L."/>
            <person name="Liang Y.M."/>
            <person name="Chen X.F."/>
            <person name="Zhang C."/>
            <person name="Zhao X."/>
            <person name="He X."/>
            <person name="Zhang G.Q."/>
            <person name="Liu Z.J."/>
            <person name="Xu Q."/>
        </authorList>
    </citation>
    <scope>NUCLEOTIDE SEQUENCE [LARGE SCALE GENOMIC DNA]</scope>
    <source>
        <strain evidence="2">GZMU011</strain>
    </source>
</reference>
<dbReference type="AlphaFoldDB" id="A0ABD0UYR5"/>
<dbReference type="SUPFAM" id="SSF53098">
    <property type="entry name" value="Ribonuclease H-like"/>
    <property type="match status" value="1"/>
</dbReference>
<name>A0ABD0UYR5_DENTH</name>
<evidence type="ECO:0000259" key="1">
    <source>
        <dbReference type="Pfam" id="PF13456"/>
    </source>
</evidence>
<sequence length="245" mass="27863">MDVLKSMSGKDFMIVKLYFSVLWFSWNNRNKAKHGKSEDSASTIAANAISFVGMDKRSMVLSGYWDAGQSYGLFSESWHPPPPEWYKINIDAALSDYGAGIGSIIRDFKGRFILAFGFYGVHWDIAQVELLAFKALNGLLRDCLLIAKGIIFEGDNKNVIQVLHNMYNKERKVGDTKEEVDFSFLEHWNNVIFHCVGRNCNKVADYYANLAFSYDFIWELFCESELPSSFVNLVKEECGLVGNSH</sequence>
<dbReference type="InterPro" id="IPR053151">
    <property type="entry name" value="RNase_H-like"/>
</dbReference>
<evidence type="ECO:0000313" key="3">
    <source>
        <dbReference type="Proteomes" id="UP001552299"/>
    </source>
</evidence>
<dbReference type="Pfam" id="PF13456">
    <property type="entry name" value="RVT_3"/>
    <property type="match status" value="1"/>
</dbReference>